<reference evidence="5 6" key="1">
    <citation type="journal article" date="2013" name="Genome Announc.">
        <title>Whole-genome sequences of five oyster-associated bacteria show potential for crude oil hydrocarbon degradation.</title>
        <authorList>
            <person name="Chauhan A."/>
            <person name="Green S."/>
            <person name="Pathak A."/>
            <person name="Thomas J."/>
            <person name="Venkatramanan R."/>
        </authorList>
    </citation>
    <scope>NUCLEOTIDE SEQUENCE [LARGE SCALE GENOMIC DNA]</scope>
    <source>
        <strain evidence="5 6">MF109</strain>
    </source>
</reference>
<dbReference type="CDD" id="cd00090">
    <property type="entry name" value="HTH_ARSR"/>
    <property type="match status" value="1"/>
</dbReference>
<name>T5K1D7_MICMQ</name>
<gene>
    <name evidence="5" type="ORF">L687_07035</name>
</gene>
<protein>
    <recommendedName>
        <fullName evidence="4">HTH marR-type domain-containing protein</fullName>
    </recommendedName>
</protein>
<evidence type="ECO:0000256" key="3">
    <source>
        <dbReference type="ARBA" id="ARBA00023163"/>
    </source>
</evidence>
<dbReference type="PANTHER" id="PTHR42756">
    <property type="entry name" value="TRANSCRIPTIONAL REGULATOR, MARR"/>
    <property type="match status" value="1"/>
</dbReference>
<sequence length="166" mass="17617">MAIEGRIEDIREALVGVVAEWTQSELQVEVAESVDRSLDAAEVRSLYLVGMSGGSLGFSQLADRAALSRPTTSKLVSRMSAQGFFDRVRSGRTVDVRLTDAGREAYGRLVAAGQQMVGGALAGWSTQEIAQFQAHLSRFVAALPGATQATVSRSPSDAVSSPQEES</sequence>
<dbReference type="Proteomes" id="UP000016033">
    <property type="component" value="Unassembled WGS sequence"/>
</dbReference>
<evidence type="ECO:0000259" key="4">
    <source>
        <dbReference type="SMART" id="SM00347"/>
    </source>
</evidence>
<organism evidence="5 6">
    <name type="scientific">Microbacterium maritypicum MF109</name>
    <dbReference type="NCBI Taxonomy" id="1333857"/>
    <lineage>
        <taxon>Bacteria</taxon>
        <taxon>Bacillati</taxon>
        <taxon>Actinomycetota</taxon>
        <taxon>Actinomycetes</taxon>
        <taxon>Micrococcales</taxon>
        <taxon>Microbacteriaceae</taxon>
        <taxon>Microbacterium</taxon>
    </lineage>
</organism>
<dbReference type="InterPro" id="IPR036390">
    <property type="entry name" value="WH_DNA-bd_sf"/>
</dbReference>
<dbReference type="InterPro" id="IPR000835">
    <property type="entry name" value="HTH_MarR-typ"/>
</dbReference>
<keyword evidence="3" id="KW-0804">Transcription</keyword>
<evidence type="ECO:0000256" key="1">
    <source>
        <dbReference type="ARBA" id="ARBA00023015"/>
    </source>
</evidence>
<evidence type="ECO:0000256" key="2">
    <source>
        <dbReference type="ARBA" id="ARBA00023125"/>
    </source>
</evidence>
<dbReference type="EMBL" id="ATAO01000228">
    <property type="protein sequence ID" value="EQM73023.1"/>
    <property type="molecule type" value="Genomic_DNA"/>
</dbReference>
<dbReference type="SUPFAM" id="SSF46785">
    <property type="entry name" value="Winged helix' DNA-binding domain"/>
    <property type="match status" value="1"/>
</dbReference>
<dbReference type="PANTHER" id="PTHR42756:SF1">
    <property type="entry name" value="TRANSCRIPTIONAL REPRESSOR OF EMRAB OPERON"/>
    <property type="match status" value="1"/>
</dbReference>
<proteinExistence type="predicted"/>
<comment type="caution">
    <text evidence="5">The sequence shown here is derived from an EMBL/GenBank/DDBJ whole genome shotgun (WGS) entry which is preliminary data.</text>
</comment>
<dbReference type="AlphaFoldDB" id="T5K1D7"/>
<keyword evidence="2" id="KW-0238">DNA-binding</keyword>
<dbReference type="GO" id="GO:0003700">
    <property type="term" value="F:DNA-binding transcription factor activity"/>
    <property type="evidence" value="ECO:0007669"/>
    <property type="project" value="InterPro"/>
</dbReference>
<dbReference type="Gene3D" id="1.10.10.10">
    <property type="entry name" value="Winged helix-like DNA-binding domain superfamily/Winged helix DNA-binding domain"/>
    <property type="match status" value="1"/>
</dbReference>
<dbReference type="InterPro" id="IPR036388">
    <property type="entry name" value="WH-like_DNA-bd_sf"/>
</dbReference>
<feature type="domain" description="HTH marR-type" evidence="4">
    <location>
        <begin position="31"/>
        <end position="129"/>
    </location>
</feature>
<keyword evidence="1" id="KW-0805">Transcription regulation</keyword>
<evidence type="ECO:0000313" key="5">
    <source>
        <dbReference type="EMBL" id="EQM73023.1"/>
    </source>
</evidence>
<accession>T5K1D7</accession>
<dbReference type="InterPro" id="IPR011991">
    <property type="entry name" value="ArsR-like_HTH"/>
</dbReference>
<dbReference type="GO" id="GO:0003677">
    <property type="term" value="F:DNA binding"/>
    <property type="evidence" value="ECO:0007669"/>
    <property type="project" value="UniProtKB-KW"/>
</dbReference>
<dbReference type="PATRIC" id="fig|1333857.3.peg.3427"/>
<evidence type="ECO:0000313" key="6">
    <source>
        <dbReference type="Proteomes" id="UP000016033"/>
    </source>
</evidence>
<dbReference type="RefSeq" id="WP_021201335.1">
    <property type="nucleotide sequence ID" value="NZ_ATAO01000228.1"/>
</dbReference>
<dbReference type="SMART" id="SM00347">
    <property type="entry name" value="HTH_MARR"/>
    <property type="match status" value="1"/>
</dbReference>